<keyword evidence="4 9" id="KW-0812">Transmembrane</keyword>
<feature type="transmembrane region" description="Helical" evidence="9">
    <location>
        <begin position="95"/>
        <end position="113"/>
    </location>
</feature>
<keyword evidence="6 9" id="KW-1133">Transmembrane helix</keyword>
<comment type="caution">
    <text evidence="10">The sequence shown here is derived from an EMBL/GenBank/DDBJ whole genome shotgun (WGS) entry which is preliminary data.</text>
</comment>
<dbReference type="Pfam" id="PF09801">
    <property type="entry name" value="SYS1"/>
    <property type="match status" value="1"/>
</dbReference>
<evidence type="ECO:0000256" key="2">
    <source>
        <dbReference type="ARBA" id="ARBA00008160"/>
    </source>
</evidence>
<evidence type="ECO:0000256" key="7">
    <source>
        <dbReference type="ARBA" id="ARBA00023034"/>
    </source>
</evidence>
<accession>A0ABR2ID09</accession>
<comment type="subcellular location">
    <subcellularLocation>
        <location evidence="1">Golgi apparatus membrane</location>
        <topology evidence="1">Multi-pass membrane protein</topology>
    </subcellularLocation>
</comment>
<evidence type="ECO:0000256" key="9">
    <source>
        <dbReference type="SAM" id="Phobius"/>
    </source>
</evidence>
<feature type="transmembrane region" description="Helical" evidence="9">
    <location>
        <begin position="42"/>
        <end position="63"/>
    </location>
</feature>
<dbReference type="InterPro" id="IPR019185">
    <property type="entry name" value="Integral_membrane_SYS1-rel"/>
</dbReference>
<evidence type="ECO:0000256" key="3">
    <source>
        <dbReference type="ARBA" id="ARBA00022448"/>
    </source>
</evidence>
<proteinExistence type="inferred from homology"/>
<organism evidence="10 11">
    <name type="scientific">Tritrichomonas musculus</name>
    <dbReference type="NCBI Taxonomy" id="1915356"/>
    <lineage>
        <taxon>Eukaryota</taxon>
        <taxon>Metamonada</taxon>
        <taxon>Parabasalia</taxon>
        <taxon>Tritrichomonadida</taxon>
        <taxon>Tritrichomonadidae</taxon>
        <taxon>Tritrichomonas</taxon>
    </lineage>
</organism>
<keyword evidence="8 9" id="KW-0472">Membrane</keyword>
<evidence type="ECO:0000313" key="11">
    <source>
        <dbReference type="Proteomes" id="UP001470230"/>
    </source>
</evidence>
<feature type="transmembrane region" description="Helical" evidence="9">
    <location>
        <begin position="70"/>
        <end position="89"/>
    </location>
</feature>
<dbReference type="Proteomes" id="UP001470230">
    <property type="component" value="Unassembled WGS sequence"/>
</dbReference>
<evidence type="ECO:0000256" key="4">
    <source>
        <dbReference type="ARBA" id="ARBA00022692"/>
    </source>
</evidence>
<reference evidence="10 11" key="1">
    <citation type="submission" date="2024-04" db="EMBL/GenBank/DDBJ databases">
        <title>Tritrichomonas musculus Genome.</title>
        <authorList>
            <person name="Alves-Ferreira E."/>
            <person name="Grigg M."/>
            <person name="Lorenzi H."/>
            <person name="Galac M."/>
        </authorList>
    </citation>
    <scope>NUCLEOTIDE SEQUENCE [LARGE SCALE GENOMIC DNA]</scope>
    <source>
        <strain evidence="10 11">EAF2021</strain>
    </source>
</reference>
<feature type="transmembrane region" description="Helical" evidence="9">
    <location>
        <begin position="7"/>
        <end position="30"/>
    </location>
</feature>
<keyword evidence="11" id="KW-1185">Reference proteome</keyword>
<dbReference type="PANTHER" id="PTHR12952:SF0">
    <property type="entry name" value="PROTEIN SYS1 HOMOLOG"/>
    <property type="match status" value="1"/>
</dbReference>
<protein>
    <submittedName>
        <fullName evidence="10">Integral membrane protein of the Golgi</fullName>
    </submittedName>
</protein>
<sequence length="136" mass="15483">MSVSFYLSYVVFILIADCFFSLPFTIQSIINPSVFHFSTKMGWITILGELFGGIISSLIFVFLEGKFKKALDFISTTFIIHLIIITLLCEFPKNFCWWISTISSFLISTFTAGKISMNYEMQAINLDSIFPSALRN</sequence>
<comment type="similarity">
    <text evidence="2">Belongs to the SYS1 family.</text>
</comment>
<evidence type="ECO:0000256" key="1">
    <source>
        <dbReference type="ARBA" id="ARBA00004653"/>
    </source>
</evidence>
<name>A0ABR2ID09_9EUKA</name>
<keyword evidence="3" id="KW-0813">Transport</keyword>
<gene>
    <name evidence="10" type="ORF">M9Y10_012650</name>
</gene>
<evidence type="ECO:0000256" key="5">
    <source>
        <dbReference type="ARBA" id="ARBA00022927"/>
    </source>
</evidence>
<dbReference type="PANTHER" id="PTHR12952">
    <property type="entry name" value="SYS1"/>
    <property type="match status" value="1"/>
</dbReference>
<keyword evidence="7" id="KW-0333">Golgi apparatus</keyword>
<keyword evidence="5" id="KW-0653">Protein transport</keyword>
<evidence type="ECO:0000256" key="8">
    <source>
        <dbReference type="ARBA" id="ARBA00023136"/>
    </source>
</evidence>
<dbReference type="EMBL" id="JAPFFF010000018">
    <property type="protein sequence ID" value="KAK8860958.1"/>
    <property type="molecule type" value="Genomic_DNA"/>
</dbReference>
<evidence type="ECO:0000256" key="6">
    <source>
        <dbReference type="ARBA" id="ARBA00022989"/>
    </source>
</evidence>
<evidence type="ECO:0000313" key="10">
    <source>
        <dbReference type="EMBL" id="KAK8860958.1"/>
    </source>
</evidence>